<evidence type="ECO:0000313" key="3">
    <source>
        <dbReference type="Proteomes" id="UP000176609"/>
    </source>
</evidence>
<comment type="caution">
    <text evidence="2">The sequence shown here is derived from an EMBL/GenBank/DDBJ whole genome shotgun (WGS) entry which is preliminary data.</text>
</comment>
<dbReference type="CDD" id="cd04181">
    <property type="entry name" value="NTP_transferase"/>
    <property type="match status" value="1"/>
</dbReference>
<evidence type="ECO:0000313" key="2">
    <source>
        <dbReference type="EMBL" id="OGG27200.1"/>
    </source>
</evidence>
<dbReference type="Gene3D" id="3.90.550.10">
    <property type="entry name" value="Spore Coat Polysaccharide Biosynthesis Protein SpsA, Chain A"/>
    <property type="match status" value="1"/>
</dbReference>
<dbReference type="Proteomes" id="UP000176609">
    <property type="component" value="Unassembled WGS sequence"/>
</dbReference>
<dbReference type="InterPro" id="IPR050486">
    <property type="entry name" value="Mannose-1P_guanyltransferase"/>
</dbReference>
<dbReference type="AlphaFoldDB" id="A0A1F6AR84"/>
<dbReference type="EMBL" id="MFJR01000006">
    <property type="protein sequence ID" value="OGG27200.1"/>
    <property type="molecule type" value="Genomic_DNA"/>
</dbReference>
<accession>A0A1F6AR84</accession>
<dbReference type="SUPFAM" id="SSF53448">
    <property type="entry name" value="Nucleotide-diphospho-sugar transferases"/>
    <property type="match status" value="1"/>
</dbReference>
<gene>
    <name evidence="2" type="ORF">A2960_03230</name>
</gene>
<organism evidence="2 3">
    <name type="scientific">Candidatus Gottesmanbacteria bacterium RIFCSPLOWO2_01_FULL_39_12b</name>
    <dbReference type="NCBI Taxonomy" id="1798388"/>
    <lineage>
        <taxon>Bacteria</taxon>
        <taxon>Candidatus Gottesmaniibacteriota</taxon>
    </lineage>
</organism>
<sequence length="236" mass="27235">MQVIIVAGGRGERLRPLTDRFPKPMLKVGGIPILEDAINFFKKNKMTDFILALSYKSEIITGYFGRGEKWGVKIRYLLPKDTPLGTAGDIILARNFIKDTFIVTYGDILRELDVAQVIKSHKKNKAFGTIVIYNNKNKHPKSLIRFDESGRVSEFLERPKIHETKQSEVWSNGSFYIFEPQIFNYIPVEKRSDFAYDIFPKIISLGKRVYAYKQKGFFIDIGSKAKLDQARRIFKI</sequence>
<proteinExistence type="predicted"/>
<dbReference type="InterPro" id="IPR005835">
    <property type="entry name" value="NTP_transferase_dom"/>
</dbReference>
<dbReference type="PANTHER" id="PTHR22572">
    <property type="entry name" value="SUGAR-1-PHOSPHATE GUANYL TRANSFERASE"/>
    <property type="match status" value="1"/>
</dbReference>
<dbReference type="Pfam" id="PF00483">
    <property type="entry name" value="NTP_transferase"/>
    <property type="match status" value="1"/>
</dbReference>
<dbReference type="InterPro" id="IPR029044">
    <property type="entry name" value="Nucleotide-diphossugar_trans"/>
</dbReference>
<protein>
    <recommendedName>
        <fullName evidence="1">Nucleotidyl transferase domain-containing protein</fullName>
    </recommendedName>
</protein>
<name>A0A1F6AR84_9BACT</name>
<reference evidence="2 3" key="1">
    <citation type="journal article" date="2016" name="Nat. Commun.">
        <title>Thousands of microbial genomes shed light on interconnected biogeochemical processes in an aquifer system.</title>
        <authorList>
            <person name="Anantharaman K."/>
            <person name="Brown C.T."/>
            <person name="Hug L.A."/>
            <person name="Sharon I."/>
            <person name="Castelle C.J."/>
            <person name="Probst A.J."/>
            <person name="Thomas B.C."/>
            <person name="Singh A."/>
            <person name="Wilkins M.J."/>
            <person name="Karaoz U."/>
            <person name="Brodie E.L."/>
            <person name="Williams K.H."/>
            <person name="Hubbard S.S."/>
            <person name="Banfield J.F."/>
        </authorList>
    </citation>
    <scope>NUCLEOTIDE SEQUENCE [LARGE SCALE GENOMIC DNA]</scope>
</reference>
<feature type="domain" description="Nucleotidyl transferase" evidence="1">
    <location>
        <begin position="3"/>
        <end position="228"/>
    </location>
</feature>
<evidence type="ECO:0000259" key="1">
    <source>
        <dbReference type="Pfam" id="PF00483"/>
    </source>
</evidence>